<evidence type="ECO:0000259" key="1">
    <source>
        <dbReference type="Pfam" id="PF01609"/>
    </source>
</evidence>
<dbReference type="EMBL" id="SEWF01000022">
    <property type="protein sequence ID" value="RYU94734.1"/>
    <property type="molecule type" value="Genomic_DNA"/>
</dbReference>
<organism evidence="3 4">
    <name type="scientific">Emticicia agri</name>
    <dbReference type="NCBI Taxonomy" id="2492393"/>
    <lineage>
        <taxon>Bacteria</taxon>
        <taxon>Pseudomonadati</taxon>
        <taxon>Bacteroidota</taxon>
        <taxon>Cytophagia</taxon>
        <taxon>Cytophagales</taxon>
        <taxon>Leadbetterellaceae</taxon>
        <taxon>Emticicia</taxon>
    </lineage>
</organism>
<dbReference type="RefSeq" id="WP_130022144.1">
    <property type="nucleotide sequence ID" value="NZ_SEWF01000022.1"/>
</dbReference>
<reference evidence="3 4" key="1">
    <citation type="submission" date="2019-02" db="EMBL/GenBank/DDBJ databases">
        <title>Bacterial novel species Emticicia sp. 17J42-9 isolated from soil.</title>
        <authorList>
            <person name="Jung H.-Y."/>
        </authorList>
    </citation>
    <scope>NUCLEOTIDE SEQUENCE [LARGE SCALE GENOMIC DNA]</scope>
    <source>
        <strain evidence="3 4">17J42-9</strain>
    </source>
</reference>
<dbReference type="AlphaFoldDB" id="A0A4Q5LY79"/>
<evidence type="ECO:0000313" key="4">
    <source>
        <dbReference type="Proteomes" id="UP000293162"/>
    </source>
</evidence>
<dbReference type="OrthoDB" id="1270539at2"/>
<evidence type="ECO:0000259" key="2">
    <source>
        <dbReference type="Pfam" id="PF13340"/>
    </source>
</evidence>
<dbReference type="Proteomes" id="UP000293162">
    <property type="component" value="Unassembled WGS sequence"/>
</dbReference>
<accession>A0A4Q5LY79</accession>
<dbReference type="InterPro" id="IPR025161">
    <property type="entry name" value="IS402-like_dom"/>
</dbReference>
<dbReference type="GO" id="GO:0006313">
    <property type="term" value="P:DNA transposition"/>
    <property type="evidence" value="ECO:0007669"/>
    <property type="project" value="InterPro"/>
</dbReference>
<dbReference type="PANTHER" id="PTHR30007">
    <property type="entry name" value="PHP DOMAIN PROTEIN"/>
    <property type="match status" value="1"/>
</dbReference>
<dbReference type="Pfam" id="PF13340">
    <property type="entry name" value="DUF4096"/>
    <property type="match status" value="1"/>
</dbReference>
<evidence type="ECO:0000313" key="3">
    <source>
        <dbReference type="EMBL" id="RYU94734.1"/>
    </source>
</evidence>
<name>A0A4Q5LY79_9BACT</name>
<feature type="domain" description="Insertion element IS402-like" evidence="2">
    <location>
        <begin position="23"/>
        <end position="88"/>
    </location>
</feature>
<dbReference type="GO" id="GO:0004803">
    <property type="term" value="F:transposase activity"/>
    <property type="evidence" value="ECO:0007669"/>
    <property type="project" value="InterPro"/>
</dbReference>
<comment type="caution">
    <text evidence="3">The sequence shown here is derived from an EMBL/GenBank/DDBJ whole genome shotgun (WGS) entry which is preliminary data.</text>
</comment>
<gene>
    <name evidence="3" type="ORF">EWM59_15490</name>
</gene>
<dbReference type="InterPro" id="IPR002559">
    <property type="entry name" value="Transposase_11"/>
</dbReference>
<dbReference type="PANTHER" id="PTHR30007:SF0">
    <property type="entry name" value="TRANSPOSASE"/>
    <property type="match status" value="1"/>
</dbReference>
<dbReference type="GO" id="GO:0003677">
    <property type="term" value="F:DNA binding"/>
    <property type="evidence" value="ECO:0007669"/>
    <property type="project" value="InterPro"/>
</dbReference>
<protein>
    <submittedName>
        <fullName evidence="3">IS5/IS1182 family transposase</fullName>
    </submittedName>
</protein>
<keyword evidence="4" id="KW-1185">Reference proteome</keyword>
<feature type="domain" description="Transposase IS4-like" evidence="1">
    <location>
        <begin position="107"/>
        <end position="274"/>
    </location>
</feature>
<dbReference type="Pfam" id="PF01609">
    <property type="entry name" value="DDE_Tnp_1"/>
    <property type="match status" value="1"/>
</dbReference>
<sequence length="287" mass="33150">MGILNKSTIEKWILPNLTIGKRGFETTAPLIEVVECIFHRLKTGCQWRELPTKEFFTTKQLSWQSVYYYRRATPFNKWSKSGCWQKVWIDILSSNRHYLDLSSIEFDGSHTPAKNGGDAIGYQGRKACNTTNALFMSDNQGIVLGMSTPQAGQHHDLFEIEFLFKEICNLLKKAGVNLNGLFLNADPGFDGENFRKTCENENIIPNIKPNPRNNSKAQSFESFQKGTHIFDEEFYKNRSVIEHSNAWIDGFKALLVRFEFSVKNWVSFHFIAFSVIFLRKINKKRKV</sequence>
<proteinExistence type="predicted"/>